<dbReference type="Proteomes" id="UP000245207">
    <property type="component" value="Unassembled WGS sequence"/>
</dbReference>
<dbReference type="PANTHER" id="PTHR47186">
    <property type="entry name" value="LEUCINE-RICH REPEAT-CONTAINING PROTEIN 57"/>
    <property type="match status" value="1"/>
</dbReference>
<reference evidence="2 3" key="1">
    <citation type="journal article" date="2018" name="Mol. Plant">
        <title>The genome of Artemisia annua provides insight into the evolution of Asteraceae family and artemisinin biosynthesis.</title>
        <authorList>
            <person name="Shen Q."/>
            <person name="Zhang L."/>
            <person name="Liao Z."/>
            <person name="Wang S."/>
            <person name="Yan T."/>
            <person name="Shi P."/>
            <person name="Liu M."/>
            <person name="Fu X."/>
            <person name="Pan Q."/>
            <person name="Wang Y."/>
            <person name="Lv Z."/>
            <person name="Lu X."/>
            <person name="Zhang F."/>
            <person name="Jiang W."/>
            <person name="Ma Y."/>
            <person name="Chen M."/>
            <person name="Hao X."/>
            <person name="Li L."/>
            <person name="Tang Y."/>
            <person name="Lv G."/>
            <person name="Zhou Y."/>
            <person name="Sun X."/>
            <person name="Brodelius P.E."/>
            <person name="Rose J.K.C."/>
            <person name="Tang K."/>
        </authorList>
    </citation>
    <scope>NUCLEOTIDE SEQUENCE [LARGE SCALE GENOMIC DNA]</scope>
    <source>
        <strain evidence="3">cv. Huhao1</strain>
        <tissue evidence="2">Leaf</tissue>
    </source>
</reference>
<protein>
    <submittedName>
        <fullName evidence="2">Disease resistance protein</fullName>
    </submittedName>
</protein>
<dbReference type="AlphaFoldDB" id="A0A2U1M8K2"/>
<evidence type="ECO:0000313" key="3">
    <source>
        <dbReference type="Proteomes" id="UP000245207"/>
    </source>
</evidence>
<dbReference type="Gene3D" id="3.80.10.10">
    <property type="entry name" value="Ribonuclease Inhibitor"/>
    <property type="match status" value="2"/>
</dbReference>
<gene>
    <name evidence="2" type="ORF">CTI12_AA409830</name>
</gene>
<dbReference type="InterPro" id="IPR032675">
    <property type="entry name" value="LRR_dom_sf"/>
</dbReference>
<dbReference type="STRING" id="35608.A0A2U1M8K2"/>
<evidence type="ECO:0000259" key="1">
    <source>
        <dbReference type="Pfam" id="PF25019"/>
    </source>
</evidence>
<dbReference type="PANTHER" id="PTHR47186:SF3">
    <property type="entry name" value="OS09G0267800 PROTEIN"/>
    <property type="match status" value="1"/>
</dbReference>
<dbReference type="OrthoDB" id="5279713at2759"/>
<organism evidence="2 3">
    <name type="scientific">Artemisia annua</name>
    <name type="common">Sweet wormwood</name>
    <dbReference type="NCBI Taxonomy" id="35608"/>
    <lineage>
        <taxon>Eukaryota</taxon>
        <taxon>Viridiplantae</taxon>
        <taxon>Streptophyta</taxon>
        <taxon>Embryophyta</taxon>
        <taxon>Tracheophyta</taxon>
        <taxon>Spermatophyta</taxon>
        <taxon>Magnoliopsida</taxon>
        <taxon>eudicotyledons</taxon>
        <taxon>Gunneridae</taxon>
        <taxon>Pentapetalae</taxon>
        <taxon>asterids</taxon>
        <taxon>campanulids</taxon>
        <taxon>Asterales</taxon>
        <taxon>Asteraceae</taxon>
        <taxon>Asteroideae</taxon>
        <taxon>Anthemideae</taxon>
        <taxon>Artemisiinae</taxon>
        <taxon>Artemisia</taxon>
    </lineage>
</organism>
<evidence type="ECO:0000313" key="2">
    <source>
        <dbReference type="EMBL" id="PWA57577.1"/>
    </source>
</evidence>
<accession>A0A2U1M8K2</accession>
<dbReference type="InterPro" id="IPR056789">
    <property type="entry name" value="LRR_R13L1-DRL21"/>
</dbReference>
<dbReference type="SUPFAM" id="SSF52058">
    <property type="entry name" value="L domain-like"/>
    <property type="match status" value="1"/>
</dbReference>
<proteinExistence type="predicted"/>
<dbReference type="EMBL" id="PKPP01006126">
    <property type="protein sequence ID" value="PWA57577.1"/>
    <property type="molecule type" value="Genomic_DNA"/>
</dbReference>
<keyword evidence="3" id="KW-1185">Reference proteome</keyword>
<name>A0A2U1M8K2_ARTAN</name>
<sequence length="413" mass="46813">MKILISLRHLVIESHLLPPKDVGLLTSLRTLAYFQVGRQKGRQIEELGPLKHLGGMLRICNPEEIGSKEDAVKADLKRKPNLNMIEYLWSCCDEDANRNDKEFSGDSFPEWAMKMKIKTERNWTPLAKLVEITLTDCHNCLNIPMLEDLPLLQDLVLRNMDNVTCLSSSSDQRKPLSPSLRSLKLTGMKNLEKWTHVAVNSSTMLSPVLEKLTIMGCPKIILLDESLQHPLVSLRIWNCDNLESVRSIQGLTSLRSLVITGCPSLLKIPDVHNQRCSLKYLAVTYCNKLTCLPGGFDCLALLNSLGIGPFSKELHFFPSLSGIKKLGKNLNSLDLYGREHWESLPEEIKHLTTLRTLHINGFGVRALPLWLTNMSSIQDIRFYNCMELYEELVLQGAPRKATRLELNYKTIRG</sequence>
<comment type="caution">
    <text evidence="2">The sequence shown here is derived from an EMBL/GenBank/DDBJ whole genome shotgun (WGS) entry which is preliminary data.</text>
</comment>
<feature type="domain" description="R13L1/DRL21-like LRR repeat region" evidence="1">
    <location>
        <begin position="44"/>
        <end position="160"/>
    </location>
</feature>
<dbReference type="Pfam" id="PF25019">
    <property type="entry name" value="LRR_R13L1-DRL21"/>
    <property type="match status" value="1"/>
</dbReference>